<dbReference type="EMBL" id="VCKZ01000040">
    <property type="protein sequence ID" value="TMR40869.1"/>
    <property type="molecule type" value="Genomic_DNA"/>
</dbReference>
<dbReference type="Pfam" id="PF00534">
    <property type="entry name" value="Glycos_transf_1"/>
    <property type="match status" value="1"/>
</dbReference>
<dbReference type="OrthoDB" id="8563324at2"/>
<dbReference type="SUPFAM" id="SSF53756">
    <property type="entry name" value="UDP-Glycosyltransferase/glycogen phosphorylase"/>
    <property type="match status" value="1"/>
</dbReference>
<dbReference type="PANTHER" id="PTHR12526">
    <property type="entry name" value="GLYCOSYLTRANSFERASE"/>
    <property type="match status" value="1"/>
</dbReference>
<dbReference type="Proteomes" id="UP000305238">
    <property type="component" value="Unassembled WGS sequence"/>
</dbReference>
<reference evidence="3 4" key="1">
    <citation type="submission" date="2019-05" db="EMBL/GenBank/DDBJ databases">
        <title>Draft genome sequence of Actinomadura geliboluensis A8036.</title>
        <authorList>
            <person name="Saricaoglu S."/>
            <person name="Isik K."/>
        </authorList>
    </citation>
    <scope>NUCLEOTIDE SEQUENCE [LARGE SCALE GENOMIC DNA]</scope>
    <source>
        <strain evidence="3 4">A8036</strain>
    </source>
</reference>
<evidence type="ECO:0000313" key="3">
    <source>
        <dbReference type="EMBL" id="TMR40869.1"/>
    </source>
</evidence>
<organism evidence="3 4">
    <name type="scientific">Actinomadura geliboluensis</name>
    <dbReference type="NCBI Taxonomy" id="882440"/>
    <lineage>
        <taxon>Bacteria</taxon>
        <taxon>Bacillati</taxon>
        <taxon>Actinomycetota</taxon>
        <taxon>Actinomycetes</taxon>
        <taxon>Streptosporangiales</taxon>
        <taxon>Thermomonosporaceae</taxon>
        <taxon>Actinomadura</taxon>
    </lineage>
</organism>
<name>A0A5S4H789_9ACTN</name>
<dbReference type="AlphaFoldDB" id="A0A5S4H789"/>
<evidence type="ECO:0000313" key="4">
    <source>
        <dbReference type="Proteomes" id="UP000305238"/>
    </source>
</evidence>
<accession>A0A5S4H789</accession>
<keyword evidence="4" id="KW-1185">Reference proteome</keyword>
<evidence type="ECO:0000259" key="2">
    <source>
        <dbReference type="Pfam" id="PF00534"/>
    </source>
</evidence>
<dbReference type="NCBIfam" id="TIGR04348">
    <property type="entry name" value="selenoneine biosynthesis selenosugar synthase SenB"/>
    <property type="match status" value="1"/>
</dbReference>
<keyword evidence="1 3" id="KW-0808">Transferase</keyword>
<protein>
    <submittedName>
        <fullName evidence="3">TIGR04348 family glycosyltransferase</fullName>
    </submittedName>
</protein>
<proteinExistence type="predicted"/>
<dbReference type="InterPro" id="IPR001296">
    <property type="entry name" value="Glyco_trans_1"/>
</dbReference>
<gene>
    <name evidence="3" type="ORF">ETD96_08605</name>
</gene>
<comment type="caution">
    <text evidence="3">The sequence shown here is derived from an EMBL/GenBank/DDBJ whole genome shotgun (WGS) entry which is preliminary data.</text>
</comment>
<dbReference type="InterPro" id="IPR027627">
    <property type="entry name" value="Glycosyltransferase_put"/>
</dbReference>
<evidence type="ECO:0000256" key="1">
    <source>
        <dbReference type="ARBA" id="ARBA00022679"/>
    </source>
</evidence>
<dbReference type="RefSeq" id="WP_138635768.1">
    <property type="nucleotide sequence ID" value="NZ_JASWDG010000048.1"/>
</dbReference>
<dbReference type="Gene3D" id="3.40.50.2000">
    <property type="entry name" value="Glycogen Phosphorylase B"/>
    <property type="match status" value="1"/>
</dbReference>
<dbReference type="GO" id="GO:0016757">
    <property type="term" value="F:glycosyltransferase activity"/>
    <property type="evidence" value="ECO:0007669"/>
    <property type="project" value="InterPro"/>
</dbReference>
<feature type="domain" description="Glycosyl transferase family 1" evidence="2">
    <location>
        <begin position="145"/>
        <end position="280"/>
    </location>
</feature>
<sequence length="325" mass="34249">MILLVTPHAPGSTSGNGVSAARWAAILRGLGHRVEARADYGSPAGEYAALFALHARKSAAAVRAFHADHPGVPIIIALTGTDLYPDPRAAGTDPEVLALAARLIVLQRLGPDRLGPDLAARARVIVQSVPEIPPRPPRAGCFEAAFLAHVRPVKDPLRPAAAMRLLPADSRVLVTHAGEARDRRLAERLAAESAANPRYDWLGPVPRDEALAILARARLLVLPSLHEGGANVVSEAIAAGVPVIASAVPGSIGLLGEDYPGYFPAGDAQALAAALYAAERNLGGYYDRLREHCAALRPLVDPARERRAFAALLAELGVRPDQLTK</sequence>